<protein>
    <submittedName>
        <fullName evidence="4">Transposase</fullName>
    </submittedName>
</protein>
<dbReference type="Gene3D" id="1.10.10.10">
    <property type="entry name" value="Winged helix-like DNA-binding domain superfamily/Winged helix DNA-binding domain"/>
    <property type="match status" value="1"/>
</dbReference>
<organism evidence="4 5">
    <name type="scientific">Hujiaoplasma nucleasis</name>
    <dbReference type="NCBI Taxonomy" id="2725268"/>
    <lineage>
        <taxon>Bacteria</taxon>
        <taxon>Bacillati</taxon>
        <taxon>Mycoplasmatota</taxon>
        <taxon>Mollicutes</taxon>
        <taxon>Candidatus Izemoplasmatales</taxon>
        <taxon>Hujiaoplasmataceae</taxon>
        <taxon>Hujiaoplasma</taxon>
    </lineage>
</organism>
<feature type="coiled-coil region" evidence="2">
    <location>
        <begin position="185"/>
        <end position="228"/>
    </location>
</feature>
<sequence length="254" mass="30254">MGRKLKYSKEAKLEIVRRYIEGESATKLSQEFSIGVKYPERMILEWRHKYEALGESAFNTTDKNKTYSKKLKLAAISDYLNGEDSMEMTVNKYGISSKSVLINWLNKYNSHIETKDYDPKPEVYMAKSRKTTYEERIDIVKYCLEHELNYKETAVKYGVNYAQVYVWVKKYKENGEEGLTDKRGRKKTESEMTVEEKLRHQLKKEQARNKYLEMENAALKKLEEIERREIVERARENLQSDFRIKRNISSKEFM</sequence>
<reference evidence="4 5" key="1">
    <citation type="submission" date="2020-04" db="EMBL/GenBank/DDBJ databases">
        <authorList>
            <person name="Zheng R.K."/>
            <person name="Sun C.M."/>
        </authorList>
    </citation>
    <scope>NUCLEOTIDE SEQUENCE [LARGE SCALE GENOMIC DNA]</scope>
    <source>
        <strain evidence="5">zrk29</strain>
    </source>
</reference>
<keyword evidence="2" id="KW-0175">Coiled coil</keyword>
<evidence type="ECO:0000256" key="1">
    <source>
        <dbReference type="ARBA" id="ARBA00038232"/>
    </source>
</evidence>
<comment type="similarity">
    <text evidence="1">Belongs to the IS150/IS1296 orfA family.</text>
</comment>
<dbReference type="Pfam" id="PF13518">
    <property type="entry name" value="HTH_28"/>
    <property type="match status" value="1"/>
</dbReference>
<dbReference type="InterPro" id="IPR010921">
    <property type="entry name" value="Trp_repressor/repl_initiator"/>
</dbReference>
<dbReference type="InterPro" id="IPR036388">
    <property type="entry name" value="WH-like_DNA-bd_sf"/>
</dbReference>
<dbReference type="SUPFAM" id="SSF48295">
    <property type="entry name" value="TrpR-like"/>
    <property type="match status" value="2"/>
</dbReference>
<name>A0A7L6N3L1_9MOLU</name>
<gene>
    <name evidence="4" type="ORF">HF295_02595</name>
</gene>
<evidence type="ECO:0000256" key="2">
    <source>
        <dbReference type="SAM" id="Coils"/>
    </source>
</evidence>
<dbReference type="RefSeq" id="WP_312032292.1">
    <property type="nucleotide sequence ID" value="NZ_CP051151.1"/>
</dbReference>
<dbReference type="EMBL" id="CP051151">
    <property type="protein sequence ID" value="QLY39808.1"/>
    <property type="molecule type" value="Genomic_DNA"/>
</dbReference>
<proteinExistence type="inferred from homology"/>
<dbReference type="InterPro" id="IPR055247">
    <property type="entry name" value="InsJ-like_HTH"/>
</dbReference>
<dbReference type="Proteomes" id="UP000512167">
    <property type="component" value="Chromosome"/>
</dbReference>
<dbReference type="GO" id="GO:0043565">
    <property type="term" value="F:sequence-specific DNA binding"/>
    <property type="evidence" value="ECO:0007669"/>
    <property type="project" value="InterPro"/>
</dbReference>
<dbReference type="PANTHER" id="PTHR33795:SF1">
    <property type="entry name" value="INSERTION ELEMENT IS150 PROTEIN INSJ"/>
    <property type="match status" value="1"/>
</dbReference>
<evidence type="ECO:0000313" key="4">
    <source>
        <dbReference type="EMBL" id="QLY39808.1"/>
    </source>
</evidence>
<keyword evidence="5" id="KW-1185">Reference proteome</keyword>
<feature type="domain" description="Insertion element IS150 protein InsJ-like helix-turn-helix" evidence="3">
    <location>
        <begin position="135"/>
        <end position="187"/>
    </location>
</feature>
<accession>A0A7L6N3L1</accession>
<dbReference type="KEGG" id="tbk:HF295_02595"/>
<dbReference type="InterPro" id="IPR052057">
    <property type="entry name" value="IS150/IS1296_orfA-like"/>
</dbReference>
<dbReference type="PANTHER" id="PTHR33795">
    <property type="entry name" value="INSERTION ELEMENT IS150 PROTEIN INSJ"/>
    <property type="match status" value="1"/>
</dbReference>
<evidence type="ECO:0000313" key="5">
    <source>
        <dbReference type="Proteomes" id="UP000512167"/>
    </source>
</evidence>
<dbReference type="AlphaFoldDB" id="A0A7L6N3L1"/>
<evidence type="ECO:0000259" key="3">
    <source>
        <dbReference type="Pfam" id="PF13518"/>
    </source>
</evidence>